<gene>
    <name evidence="1" type="ORF">M8818_006857</name>
</gene>
<evidence type="ECO:0000313" key="2">
    <source>
        <dbReference type="Proteomes" id="UP001320706"/>
    </source>
</evidence>
<dbReference type="EMBL" id="JAMKPW020000041">
    <property type="protein sequence ID" value="KAK8196690.1"/>
    <property type="molecule type" value="Genomic_DNA"/>
</dbReference>
<evidence type="ECO:0000313" key="1">
    <source>
        <dbReference type="EMBL" id="KAK8196690.1"/>
    </source>
</evidence>
<keyword evidence="2" id="KW-1185">Reference proteome</keyword>
<protein>
    <submittedName>
        <fullName evidence="1">Uncharacterized protein</fullName>
    </submittedName>
</protein>
<reference evidence="1" key="1">
    <citation type="submission" date="2024-02" db="EMBL/GenBank/DDBJ databases">
        <title>Metagenome Assembled Genome of Zalaria obscura JY119.</title>
        <authorList>
            <person name="Vighnesh L."/>
            <person name="Jagadeeshwari U."/>
            <person name="Venkata Ramana C."/>
            <person name="Sasikala C."/>
        </authorList>
    </citation>
    <scope>NUCLEOTIDE SEQUENCE</scope>
    <source>
        <strain evidence="1">JY119</strain>
    </source>
</reference>
<proteinExistence type="predicted"/>
<comment type="caution">
    <text evidence="1">The sequence shown here is derived from an EMBL/GenBank/DDBJ whole genome shotgun (WGS) entry which is preliminary data.</text>
</comment>
<sequence length="555" mass="63303">MGSIDQSNGASNGATNDADGIPYFDVLIVGAGFGAYTTLQRMRRLGLKTRIYEKGSGSGGIWYWNQYPGARVDSDTPIYQLWEKDLYEDFTFTERYAGWKELQRYFKHVDKKWDISKDVEYNKNVEAATFDEDKNQWLVECADGSETSCRWFIPAIGFAAKRYTPPIKGVSDFKGDVFHTAVWPQWGVNLKNKRIAVIGTGASGIQTIQETAPKAKHLTIYQRTPNFCLPMNQTKLDPTEEQKKKEAGDYDRAFEECGKTFAGFTYDFYQVKTMDETPEQREKFFHKLLVEQGGFHYWLGAYKDMLYVQEANDEAYKYWRSYVHQRVKNAEKAELLAPEQAPHPWGTKRPSLEQNFYEVVDQDNVDIIDVNATPIEEITETGIRTAKGHVDVDTIIFATGFDAVTGSLGQLGIKGTDGRTIKEHWQDGLRTSMGISLAKFPNLFFLYGPQAPTAFSNGPSCVQYQAMWIEKLLKQLAEEGIVRIEAKEEAVDDWCKRTKEKWDETLFPKAKSWYQGSNIPGKKVEALNWAGGMPLYRKSLDDSLENNYQGWITAK</sequence>
<accession>A0ACC3S5C5</accession>
<name>A0ACC3S5C5_9PEZI</name>
<organism evidence="1 2">
    <name type="scientific">Zalaria obscura</name>
    <dbReference type="NCBI Taxonomy" id="2024903"/>
    <lineage>
        <taxon>Eukaryota</taxon>
        <taxon>Fungi</taxon>
        <taxon>Dikarya</taxon>
        <taxon>Ascomycota</taxon>
        <taxon>Pezizomycotina</taxon>
        <taxon>Dothideomycetes</taxon>
        <taxon>Dothideomycetidae</taxon>
        <taxon>Dothideales</taxon>
        <taxon>Zalariaceae</taxon>
        <taxon>Zalaria</taxon>
    </lineage>
</organism>
<dbReference type="Proteomes" id="UP001320706">
    <property type="component" value="Unassembled WGS sequence"/>
</dbReference>